<accession>A0A9X3D017</accession>
<evidence type="ECO:0000313" key="2">
    <source>
        <dbReference type="Proteomes" id="UP001148482"/>
    </source>
</evidence>
<reference evidence="1" key="1">
    <citation type="submission" date="2022-11" db="EMBL/GenBank/DDBJ databases">
        <title>Salinimicrobium profundisediminis sp. nov., isolated from deep-sea sediment of the Mariana Trench.</title>
        <authorList>
            <person name="Fu H."/>
        </authorList>
    </citation>
    <scope>NUCLEOTIDE SEQUENCE</scope>
    <source>
        <strain evidence="1">MT39</strain>
    </source>
</reference>
<organism evidence="1 2">
    <name type="scientific">Salinimicrobium profundisediminis</name>
    <dbReference type="NCBI Taxonomy" id="2994553"/>
    <lineage>
        <taxon>Bacteria</taxon>
        <taxon>Pseudomonadati</taxon>
        <taxon>Bacteroidota</taxon>
        <taxon>Flavobacteriia</taxon>
        <taxon>Flavobacteriales</taxon>
        <taxon>Flavobacteriaceae</taxon>
        <taxon>Salinimicrobium</taxon>
    </lineage>
</organism>
<dbReference type="EMBL" id="JAPJDA010000060">
    <property type="protein sequence ID" value="MCX2839893.1"/>
    <property type="molecule type" value="Genomic_DNA"/>
</dbReference>
<protein>
    <submittedName>
        <fullName evidence="1">DUF3813 domain-containing protein</fullName>
    </submittedName>
</protein>
<proteinExistence type="predicted"/>
<dbReference type="InterPro" id="IPR024217">
    <property type="entry name" value="DUF3813"/>
</dbReference>
<dbReference type="Proteomes" id="UP001148482">
    <property type="component" value="Unassembled WGS sequence"/>
</dbReference>
<gene>
    <name evidence="1" type="ORF">OQ279_17340</name>
</gene>
<comment type="caution">
    <text evidence="1">The sequence shown here is derived from an EMBL/GenBank/DDBJ whole genome shotgun (WGS) entry which is preliminary data.</text>
</comment>
<sequence length="63" mass="6917">MGNRLFQEAQRYVEIAENANSAGKQEAISHAKNALSSAYANSTRAEQAQLAELQAKLDQYSTE</sequence>
<evidence type="ECO:0000313" key="1">
    <source>
        <dbReference type="EMBL" id="MCX2839893.1"/>
    </source>
</evidence>
<keyword evidence="2" id="KW-1185">Reference proteome</keyword>
<dbReference type="AlphaFoldDB" id="A0A9X3D017"/>
<dbReference type="Pfam" id="PF12758">
    <property type="entry name" value="DUF3813"/>
    <property type="match status" value="1"/>
</dbReference>
<name>A0A9X3D017_9FLAO</name>